<accession>A0A2S6ZWW7</accession>
<dbReference type="Proteomes" id="UP000238049">
    <property type="component" value="Unassembled WGS sequence"/>
</dbReference>
<reference evidence="1 2" key="1">
    <citation type="submission" date="2016-08" db="EMBL/GenBank/DDBJ databases">
        <title>Evolution of the type three secretion system and type three effector repertoires in Xanthomonas.</title>
        <authorList>
            <person name="Merda D."/>
            <person name="Briand M."/>
            <person name="Bosis E."/>
            <person name="Rousseau C."/>
            <person name="Portier P."/>
            <person name="Jacques M.-A."/>
            <person name="Fischer-Le Saux M."/>
        </authorList>
    </citation>
    <scope>NUCLEOTIDE SEQUENCE [LARGE SCALE GENOMIC DNA]</scope>
    <source>
        <strain evidence="1 2">CFBP 7409</strain>
    </source>
</reference>
<name>A0A2S6ZWW7_9XANT</name>
<evidence type="ECO:0000313" key="2">
    <source>
        <dbReference type="Proteomes" id="UP000238049"/>
    </source>
</evidence>
<organism evidence="1 2">
    <name type="scientific">Xanthomonas arboricola pv. guizotiae</name>
    <dbReference type="NCBI Taxonomy" id="487867"/>
    <lineage>
        <taxon>Bacteria</taxon>
        <taxon>Pseudomonadati</taxon>
        <taxon>Pseudomonadota</taxon>
        <taxon>Gammaproteobacteria</taxon>
        <taxon>Lysobacterales</taxon>
        <taxon>Lysobacteraceae</taxon>
        <taxon>Xanthomonas</taxon>
    </lineage>
</organism>
<proteinExistence type="predicted"/>
<sequence length="59" mass="6529">MFVRYRSRCRLAGGCGWARVADAGAPGKTQQHPQPRDLLRIAKTVWRSALLKAAVHELG</sequence>
<protein>
    <submittedName>
        <fullName evidence="1">Uncharacterized protein</fullName>
    </submittedName>
</protein>
<comment type="caution">
    <text evidence="1">The sequence shown here is derived from an EMBL/GenBank/DDBJ whole genome shotgun (WGS) entry which is preliminary data.</text>
</comment>
<gene>
    <name evidence="1" type="ORF">XarbCFBP7409_14510</name>
</gene>
<dbReference type="EMBL" id="MDSL01000031">
    <property type="protein sequence ID" value="PPT97319.1"/>
    <property type="molecule type" value="Genomic_DNA"/>
</dbReference>
<evidence type="ECO:0000313" key="1">
    <source>
        <dbReference type="EMBL" id="PPT97319.1"/>
    </source>
</evidence>
<dbReference type="AlphaFoldDB" id="A0A2S6ZWW7"/>